<dbReference type="InterPro" id="IPR001845">
    <property type="entry name" value="HTH_ArsR_DNA-bd_dom"/>
</dbReference>
<dbReference type="AlphaFoldDB" id="A0A7W9L9P4"/>
<evidence type="ECO:0000313" key="5">
    <source>
        <dbReference type="EMBL" id="MBB5775796.1"/>
    </source>
</evidence>
<dbReference type="Pfam" id="PF01022">
    <property type="entry name" value="HTH_5"/>
    <property type="match status" value="1"/>
</dbReference>
<dbReference type="PANTHER" id="PTHR43132:SF6">
    <property type="entry name" value="HTH-TYPE TRANSCRIPTIONAL REPRESSOR CZRA"/>
    <property type="match status" value="1"/>
</dbReference>
<name>A0A7W9L9P4_9ACTN</name>
<dbReference type="PROSITE" id="PS50987">
    <property type="entry name" value="HTH_ARSR_2"/>
    <property type="match status" value="1"/>
</dbReference>
<dbReference type="EMBL" id="JACHMB010000001">
    <property type="protein sequence ID" value="MBB5775796.1"/>
    <property type="molecule type" value="Genomic_DNA"/>
</dbReference>
<reference evidence="5 6" key="1">
    <citation type="submission" date="2020-08" db="EMBL/GenBank/DDBJ databases">
        <title>Sequencing the genomes of 1000 actinobacteria strains.</title>
        <authorList>
            <person name="Klenk H.-P."/>
        </authorList>
    </citation>
    <scope>NUCLEOTIDE SEQUENCE [LARGE SCALE GENOMIC DNA]</scope>
    <source>
        <strain evidence="5 6">DSM 45507</strain>
    </source>
</reference>
<gene>
    <name evidence="5" type="ORF">HD596_002552</name>
</gene>
<accession>A0A7W9L9P4</accession>
<evidence type="ECO:0000259" key="4">
    <source>
        <dbReference type="PROSITE" id="PS50987"/>
    </source>
</evidence>
<dbReference type="InterPro" id="IPR051011">
    <property type="entry name" value="Metal_resp_trans_reg"/>
</dbReference>
<comment type="caution">
    <text evidence="5">The sequence shown here is derived from an EMBL/GenBank/DDBJ whole genome shotgun (WGS) entry which is preliminary data.</text>
</comment>
<dbReference type="InterPro" id="IPR011991">
    <property type="entry name" value="ArsR-like_HTH"/>
</dbReference>
<evidence type="ECO:0000256" key="2">
    <source>
        <dbReference type="ARBA" id="ARBA00023125"/>
    </source>
</evidence>
<dbReference type="GO" id="GO:0003677">
    <property type="term" value="F:DNA binding"/>
    <property type="evidence" value="ECO:0007669"/>
    <property type="project" value="UniProtKB-KW"/>
</dbReference>
<dbReference type="SUPFAM" id="SSF46785">
    <property type="entry name" value="Winged helix' DNA-binding domain"/>
    <property type="match status" value="1"/>
</dbReference>
<evidence type="ECO:0000256" key="3">
    <source>
        <dbReference type="ARBA" id="ARBA00023163"/>
    </source>
</evidence>
<dbReference type="RefSeq" id="WP_185069427.1">
    <property type="nucleotide sequence ID" value="NZ_JACHMB010000001.1"/>
</dbReference>
<protein>
    <submittedName>
        <fullName evidence="5">DNA-binding transcriptional ArsR family regulator</fullName>
    </submittedName>
</protein>
<feature type="domain" description="HTH arsR-type" evidence="4">
    <location>
        <begin position="34"/>
        <end position="128"/>
    </location>
</feature>
<dbReference type="GO" id="GO:0003700">
    <property type="term" value="F:DNA-binding transcription factor activity"/>
    <property type="evidence" value="ECO:0007669"/>
    <property type="project" value="InterPro"/>
</dbReference>
<keyword evidence="3" id="KW-0804">Transcription</keyword>
<keyword evidence="2 5" id="KW-0238">DNA-binding</keyword>
<dbReference type="Proteomes" id="UP000579153">
    <property type="component" value="Unassembled WGS sequence"/>
</dbReference>
<dbReference type="PRINTS" id="PR00778">
    <property type="entry name" value="HTHARSR"/>
</dbReference>
<dbReference type="PANTHER" id="PTHR43132">
    <property type="entry name" value="ARSENICAL RESISTANCE OPERON REPRESSOR ARSR-RELATED"/>
    <property type="match status" value="1"/>
</dbReference>
<dbReference type="NCBIfam" id="NF033788">
    <property type="entry name" value="HTH_metalloreg"/>
    <property type="match status" value="1"/>
</dbReference>
<dbReference type="SMART" id="SM00418">
    <property type="entry name" value="HTH_ARSR"/>
    <property type="match status" value="1"/>
</dbReference>
<evidence type="ECO:0000256" key="1">
    <source>
        <dbReference type="ARBA" id="ARBA00023015"/>
    </source>
</evidence>
<keyword evidence="1" id="KW-0805">Transcription regulation</keyword>
<proteinExistence type="predicted"/>
<sequence length="138" mass="15023">MNSSSSERVVLSPDGCAVRVVDPDRVAAVCERMPAADDLADTADIFGLLSDPNRLRLLVALLDGELCVCDLAAVTGQSESAVSHALRLLRAHRIVVARRAGRMAYYRLDDPHVRMLLDLALAHTEHTEAIHPERDGTD</sequence>
<evidence type="ECO:0000313" key="6">
    <source>
        <dbReference type="Proteomes" id="UP000579153"/>
    </source>
</evidence>
<keyword evidence="6" id="KW-1185">Reference proteome</keyword>
<dbReference type="Gene3D" id="1.10.10.10">
    <property type="entry name" value="Winged helix-like DNA-binding domain superfamily/Winged helix DNA-binding domain"/>
    <property type="match status" value="1"/>
</dbReference>
<dbReference type="InterPro" id="IPR036390">
    <property type="entry name" value="WH_DNA-bd_sf"/>
</dbReference>
<organism evidence="5 6">
    <name type="scientific">Nonomuraea jabiensis</name>
    <dbReference type="NCBI Taxonomy" id="882448"/>
    <lineage>
        <taxon>Bacteria</taxon>
        <taxon>Bacillati</taxon>
        <taxon>Actinomycetota</taxon>
        <taxon>Actinomycetes</taxon>
        <taxon>Streptosporangiales</taxon>
        <taxon>Streptosporangiaceae</taxon>
        <taxon>Nonomuraea</taxon>
    </lineage>
</organism>
<dbReference type="InterPro" id="IPR036388">
    <property type="entry name" value="WH-like_DNA-bd_sf"/>
</dbReference>
<dbReference type="CDD" id="cd00090">
    <property type="entry name" value="HTH_ARSR"/>
    <property type="match status" value="1"/>
</dbReference>